<keyword evidence="3" id="KW-1185">Reference proteome</keyword>
<accession>A0A7G9RGR8</accession>
<evidence type="ECO:0000313" key="3">
    <source>
        <dbReference type="Proteomes" id="UP000515947"/>
    </source>
</evidence>
<sequence>MCAGMLSLQSVVLFLTGVATIGSTDLSAGTSIGIGLGLALLCVVAAGLLRRPGGYLLGWAVQVLSIGLGFLVPAMFFLGVVFGALWAGAYFLGERIDRENLERAAAEAEWSAQHGGGAAG</sequence>
<keyword evidence="1" id="KW-0812">Transmembrane</keyword>
<feature type="transmembrane region" description="Helical" evidence="1">
    <location>
        <begin position="30"/>
        <end position="49"/>
    </location>
</feature>
<dbReference type="Proteomes" id="UP000515947">
    <property type="component" value="Chromosome"/>
</dbReference>
<dbReference type="AlphaFoldDB" id="A0A7G9RGR8"/>
<dbReference type="EMBL" id="CP060713">
    <property type="protein sequence ID" value="QNN54793.1"/>
    <property type="molecule type" value="Genomic_DNA"/>
</dbReference>
<proteinExistence type="predicted"/>
<organism evidence="2 3">
    <name type="scientific">Nocardioides mesophilus</name>
    <dbReference type="NCBI Taxonomy" id="433659"/>
    <lineage>
        <taxon>Bacteria</taxon>
        <taxon>Bacillati</taxon>
        <taxon>Actinomycetota</taxon>
        <taxon>Actinomycetes</taxon>
        <taxon>Propionibacteriales</taxon>
        <taxon>Nocardioidaceae</taxon>
        <taxon>Nocardioides</taxon>
    </lineage>
</organism>
<dbReference type="Pfam" id="PF14017">
    <property type="entry name" value="DUF4233"/>
    <property type="match status" value="1"/>
</dbReference>
<dbReference type="InterPro" id="IPR025327">
    <property type="entry name" value="DUF4233"/>
</dbReference>
<protein>
    <submittedName>
        <fullName evidence="2">DUF4233 domain-containing protein</fullName>
    </submittedName>
</protein>
<evidence type="ECO:0000313" key="2">
    <source>
        <dbReference type="EMBL" id="QNN54793.1"/>
    </source>
</evidence>
<dbReference type="KEGG" id="nmes:H9L09_02760"/>
<evidence type="ECO:0000256" key="1">
    <source>
        <dbReference type="SAM" id="Phobius"/>
    </source>
</evidence>
<feature type="transmembrane region" description="Helical" evidence="1">
    <location>
        <begin position="56"/>
        <end position="89"/>
    </location>
</feature>
<gene>
    <name evidence="2" type="ORF">H9L09_02760</name>
</gene>
<keyword evidence="1" id="KW-1133">Transmembrane helix</keyword>
<name>A0A7G9RGR8_9ACTN</name>
<keyword evidence="1" id="KW-0472">Membrane</keyword>
<reference evidence="2 3" key="1">
    <citation type="submission" date="2020-08" db="EMBL/GenBank/DDBJ databases">
        <title>Genome sequence of Nocardioides mesophilus KACC 16243T.</title>
        <authorList>
            <person name="Hyun D.-W."/>
            <person name="Bae J.-W."/>
        </authorList>
    </citation>
    <scope>NUCLEOTIDE SEQUENCE [LARGE SCALE GENOMIC DNA]</scope>
    <source>
        <strain evidence="2 3">KACC 16243</strain>
    </source>
</reference>